<comment type="caution">
    <text evidence="1">The sequence shown here is derived from an EMBL/GenBank/DDBJ whole genome shotgun (WGS) entry which is preliminary data.</text>
</comment>
<evidence type="ECO:0000313" key="1">
    <source>
        <dbReference type="EMBL" id="MBD2150006.1"/>
    </source>
</evidence>
<reference evidence="1" key="2">
    <citation type="submission" date="2020-08" db="EMBL/GenBank/DDBJ databases">
        <authorList>
            <person name="Chen M."/>
            <person name="Teng W."/>
            <person name="Zhao L."/>
            <person name="Hu C."/>
            <person name="Zhou Y."/>
            <person name="Han B."/>
            <person name="Song L."/>
            <person name="Shu W."/>
        </authorList>
    </citation>
    <scope>NUCLEOTIDE SEQUENCE</scope>
    <source>
        <strain evidence="1">FACHB-1277</strain>
    </source>
</reference>
<evidence type="ECO:0000313" key="2">
    <source>
        <dbReference type="Proteomes" id="UP000631421"/>
    </source>
</evidence>
<dbReference type="EMBL" id="JACJPY010000017">
    <property type="protein sequence ID" value="MBD2150006.1"/>
    <property type="molecule type" value="Genomic_DNA"/>
</dbReference>
<dbReference type="Proteomes" id="UP000631421">
    <property type="component" value="Unassembled WGS sequence"/>
</dbReference>
<dbReference type="RefSeq" id="WP_190350375.1">
    <property type="nucleotide sequence ID" value="NZ_JACJPY010000017.1"/>
</dbReference>
<gene>
    <name evidence="1" type="ORF">H6F44_07705</name>
</gene>
<name>A0A926Z586_9CYAN</name>
<proteinExistence type="predicted"/>
<dbReference type="AlphaFoldDB" id="A0A926Z586"/>
<keyword evidence="2" id="KW-1185">Reference proteome</keyword>
<sequence length="145" mass="16277">MNEIKDNTEQLLRTSTIDNPVETRELLQKLEASLPIAVRLNEHGFNSLREQGKNINNDIVLQVDSVLYIGDMGGILCAIECEMGSDSGKEVLMTSITHLKIDPSHPLAEQIKQYQKKRLVSMAIADSGKRRNKFKPQKKKRGFAG</sequence>
<accession>A0A926Z586</accession>
<reference evidence="1" key="1">
    <citation type="journal article" date="2015" name="ISME J.">
        <title>Draft Genome Sequence of Streptomyces incarnatus NRRL8089, which Produces the Nucleoside Antibiotic Sinefungin.</title>
        <authorList>
            <person name="Oshima K."/>
            <person name="Hattori M."/>
            <person name="Shimizu H."/>
            <person name="Fukuda K."/>
            <person name="Nemoto M."/>
            <person name="Inagaki K."/>
            <person name="Tamura T."/>
        </authorList>
    </citation>
    <scope>NUCLEOTIDE SEQUENCE</scope>
    <source>
        <strain evidence="1">FACHB-1277</strain>
    </source>
</reference>
<protein>
    <submittedName>
        <fullName evidence="1">Uncharacterized protein</fullName>
    </submittedName>
</protein>
<organism evidence="1 2">
    <name type="scientific">Pseudanabaena cinerea FACHB-1277</name>
    <dbReference type="NCBI Taxonomy" id="2949581"/>
    <lineage>
        <taxon>Bacteria</taxon>
        <taxon>Bacillati</taxon>
        <taxon>Cyanobacteriota</taxon>
        <taxon>Cyanophyceae</taxon>
        <taxon>Pseudanabaenales</taxon>
        <taxon>Pseudanabaenaceae</taxon>
        <taxon>Pseudanabaena</taxon>
        <taxon>Pseudanabaena cinerea</taxon>
    </lineage>
</organism>